<evidence type="ECO:0000259" key="14">
    <source>
        <dbReference type="PROSITE" id="PS51449"/>
    </source>
</evidence>
<dbReference type="FunFam" id="3.40.50.12160:FF:000003">
    <property type="entry name" value="CDK5 regulatory subunit-associated protein 1"/>
    <property type="match status" value="1"/>
</dbReference>
<evidence type="ECO:0000256" key="12">
    <source>
        <dbReference type="HAMAP-Rule" id="MF_01864"/>
    </source>
</evidence>
<proteinExistence type="inferred from homology"/>
<name>A0A1W9S1S1_9BACT</name>
<comment type="function">
    <text evidence="1 12">Catalyzes the methylthiolation of N6-(dimethylallyl)adenosine (i(6)A), leading to the formation of 2-methylthio-N6-(dimethylallyl)adenosine (ms(2)i(6)A) at position 37 in tRNAs that read codons beginning with uridine.</text>
</comment>
<dbReference type="SFLD" id="SFLDF00273">
    <property type="entry name" value="(dimethylallyl)adenosine_tRNA"/>
    <property type="match status" value="1"/>
</dbReference>
<dbReference type="FunFam" id="3.80.30.20:FF:000001">
    <property type="entry name" value="tRNA-2-methylthio-N(6)-dimethylallyladenosine synthase 2"/>
    <property type="match status" value="1"/>
</dbReference>
<feature type="binding site" evidence="12">
    <location>
        <position position="12"/>
    </location>
    <ligand>
        <name>[4Fe-4S] cluster</name>
        <dbReference type="ChEBI" id="CHEBI:49883"/>
        <label>1</label>
    </ligand>
</feature>
<dbReference type="AlphaFoldDB" id="A0A1W9S1S1"/>
<gene>
    <name evidence="12" type="primary">miaB</name>
    <name evidence="16" type="ORF">B6D57_02475</name>
</gene>
<dbReference type="GO" id="GO:0051539">
    <property type="term" value="F:4 iron, 4 sulfur cluster binding"/>
    <property type="evidence" value="ECO:0007669"/>
    <property type="project" value="UniProtKB-UniRule"/>
</dbReference>
<dbReference type="InterPro" id="IPR006463">
    <property type="entry name" value="MiaB_methiolase"/>
</dbReference>
<dbReference type="SFLD" id="SFLDG01082">
    <property type="entry name" value="B12-binding_domain_containing"/>
    <property type="match status" value="1"/>
</dbReference>
<evidence type="ECO:0000256" key="7">
    <source>
        <dbReference type="ARBA" id="ARBA00023014"/>
    </source>
</evidence>
<dbReference type="GO" id="GO:0035597">
    <property type="term" value="F:tRNA-2-methylthio-N(6)-dimethylallyladenosine(37) synthase activity"/>
    <property type="evidence" value="ECO:0007669"/>
    <property type="project" value="UniProtKB-EC"/>
</dbReference>
<evidence type="ECO:0000256" key="1">
    <source>
        <dbReference type="ARBA" id="ARBA00003234"/>
    </source>
</evidence>
<comment type="subcellular location">
    <subcellularLocation>
        <location evidence="12">Cytoplasm</location>
    </subcellularLocation>
</comment>
<evidence type="ECO:0000313" key="16">
    <source>
        <dbReference type="EMBL" id="OQX90625.1"/>
    </source>
</evidence>
<feature type="binding site" evidence="12">
    <location>
        <position position="82"/>
    </location>
    <ligand>
        <name>[4Fe-4S] cluster</name>
        <dbReference type="ChEBI" id="CHEBI:49883"/>
        <label>1</label>
    </ligand>
</feature>
<comment type="caution">
    <text evidence="16">The sequence shown here is derived from an EMBL/GenBank/DDBJ whole genome shotgun (WGS) entry which is preliminary data.</text>
</comment>
<dbReference type="InterPro" id="IPR038135">
    <property type="entry name" value="Methylthiotransferase_N_sf"/>
</dbReference>
<dbReference type="InterPro" id="IPR020612">
    <property type="entry name" value="Methylthiotransferase_CS"/>
</dbReference>
<evidence type="ECO:0000259" key="13">
    <source>
        <dbReference type="PROSITE" id="PS50926"/>
    </source>
</evidence>
<dbReference type="GO" id="GO:0046872">
    <property type="term" value="F:metal ion binding"/>
    <property type="evidence" value="ECO:0007669"/>
    <property type="project" value="UniProtKB-KW"/>
</dbReference>
<keyword evidence="6 12" id="KW-0408">Iron</keyword>
<dbReference type="InterPro" id="IPR058240">
    <property type="entry name" value="rSAM_sf"/>
</dbReference>
<dbReference type="HAMAP" id="MF_01864">
    <property type="entry name" value="tRNA_metthiotr_MiaB"/>
    <property type="match status" value="1"/>
</dbReference>
<dbReference type="InterPro" id="IPR013848">
    <property type="entry name" value="Methylthiotransferase_N"/>
</dbReference>
<keyword evidence="7 12" id="KW-0411">Iron-sulfur</keyword>
<feature type="binding site" evidence="12">
    <location>
        <position position="163"/>
    </location>
    <ligand>
        <name>[4Fe-4S] cluster</name>
        <dbReference type="ChEBI" id="CHEBI:49883"/>
        <label>2</label>
        <note>4Fe-4S-S-AdoMet</note>
    </ligand>
</feature>
<feature type="domain" description="TRAM" evidence="13">
    <location>
        <begin position="372"/>
        <end position="432"/>
    </location>
</feature>
<dbReference type="InterPro" id="IPR002792">
    <property type="entry name" value="TRAM_dom"/>
</dbReference>
<dbReference type="Proteomes" id="UP000192611">
    <property type="component" value="Unassembled WGS sequence"/>
</dbReference>
<dbReference type="InterPro" id="IPR005839">
    <property type="entry name" value="Methylthiotransferase"/>
</dbReference>
<dbReference type="SFLD" id="SFLDS00029">
    <property type="entry name" value="Radical_SAM"/>
    <property type="match status" value="1"/>
</dbReference>
<dbReference type="PANTHER" id="PTHR43020">
    <property type="entry name" value="CDK5 REGULATORY SUBUNIT-ASSOCIATED PROTEIN 1"/>
    <property type="match status" value="1"/>
</dbReference>
<dbReference type="PROSITE" id="PS50926">
    <property type="entry name" value="TRAM"/>
    <property type="match status" value="1"/>
</dbReference>
<evidence type="ECO:0000256" key="10">
    <source>
        <dbReference type="ARBA" id="ARBA00080698"/>
    </source>
</evidence>
<comment type="catalytic activity">
    <reaction evidence="12">
        <text>N(6)-dimethylallyladenosine(37) in tRNA + (sulfur carrier)-SH + AH2 + 2 S-adenosyl-L-methionine = 2-methylsulfanyl-N(6)-dimethylallyladenosine(37) in tRNA + (sulfur carrier)-H + 5'-deoxyadenosine + L-methionine + A + S-adenosyl-L-homocysteine + 2 H(+)</text>
        <dbReference type="Rhea" id="RHEA:37067"/>
        <dbReference type="Rhea" id="RHEA-COMP:10375"/>
        <dbReference type="Rhea" id="RHEA-COMP:10376"/>
        <dbReference type="Rhea" id="RHEA-COMP:14737"/>
        <dbReference type="Rhea" id="RHEA-COMP:14739"/>
        <dbReference type="ChEBI" id="CHEBI:13193"/>
        <dbReference type="ChEBI" id="CHEBI:15378"/>
        <dbReference type="ChEBI" id="CHEBI:17319"/>
        <dbReference type="ChEBI" id="CHEBI:17499"/>
        <dbReference type="ChEBI" id="CHEBI:29917"/>
        <dbReference type="ChEBI" id="CHEBI:57844"/>
        <dbReference type="ChEBI" id="CHEBI:57856"/>
        <dbReference type="ChEBI" id="CHEBI:59789"/>
        <dbReference type="ChEBI" id="CHEBI:64428"/>
        <dbReference type="ChEBI" id="CHEBI:74415"/>
        <dbReference type="ChEBI" id="CHEBI:74417"/>
        <dbReference type="EC" id="2.8.4.3"/>
    </reaction>
</comment>
<dbReference type="Pfam" id="PF00919">
    <property type="entry name" value="UPF0004"/>
    <property type="match status" value="1"/>
</dbReference>
<keyword evidence="12" id="KW-0819">tRNA processing</keyword>
<dbReference type="InterPro" id="IPR023404">
    <property type="entry name" value="rSAM_horseshoe"/>
</dbReference>
<feature type="binding site" evidence="12">
    <location>
        <position position="156"/>
    </location>
    <ligand>
        <name>[4Fe-4S] cluster</name>
        <dbReference type="ChEBI" id="CHEBI:49883"/>
        <label>2</label>
        <note>4Fe-4S-S-AdoMet</note>
    </ligand>
</feature>
<keyword evidence="5 12" id="KW-0479">Metal-binding</keyword>
<dbReference type="SMART" id="SM00729">
    <property type="entry name" value="Elp3"/>
    <property type="match status" value="1"/>
</dbReference>
<dbReference type="EC" id="2.8.4.3" evidence="8 12"/>
<dbReference type="CDD" id="cd01335">
    <property type="entry name" value="Radical_SAM"/>
    <property type="match status" value="1"/>
</dbReference>
<dbReference type="Pfam" id="PF01938">
    <property type="entry name" value="TRAM"/>
    <property type="match status" value="1"/>
</dbReference>
<keyword evidence="4 12" id="KW-0949">S-adenosyl-L-methionine</keyword>
<evidence type="ECO:0000259" key="15">
    <source>
        <dbReference type="PROSITE" id="PS51918"/>
    </source>
</evidence>
<evidence type="ECO:0000256" key="8">
    <source>
        <dbReference type="ARBA" id="ARBA00033765"/>
    </source>
</evidence>
<evidence type="ECO:0000256" key="11">
    <source>
        <dbReference type="ARBA" id="ARBA00081141"/>
    </source>
</evidence>
<keyword evidence="3 12" id="KW-0808">Transferase</keyword>
<feature type="domain" description="Radical SAM core" evidence="15">
    <location>
        <begin position="142"/>
        <end position="369"/>
    </location>
</feature>
<protein>
    <recommendedName>
        <fullName evidence="9 12">tRNA-2-methylthio-N(6)-dimethylallyladenosine synthase</fullName>
        <ecNumber evidence="8 12">2.8.4.3</ecNumber>
    </recommendedName>
    <alternativeName>
        <fullName evidence="11 12">(Dimethylallyl)adenosine tRNA methylthiotransferase MiaB</fullName>
    </alternativeName>
    <alternativeName>
        <fullName evidence="10 12">tRNA-i(6)A37 methylthiotransferase</fullName>
    </alternativeName>
</protein>
<sequence length="434" mass="48741">MKRSFHIINYGCQMNLRDGEIIATMLEDRGLSISDTLSEADIIIVNTCAVRERAVERALGRIKQLAGIKASRPGVIIAVGGCIAQTESDRILREAPFVDIVFGTRKITNLPDMIEKILTNCTERVLDIGEGDVYQEELVGYRFSPISAFISVMRGCNRFCSYCIVPYARGREVYRPEGDILKEAIVLTERGYKEITLIGQNVNAWREGKRGFGNLLERVADETGVFFLRFITSHPANLTDEIIEQFSVNKSLAPSIHLPLQAGSDRILKRMKRGYTIDYYKGLIDRLRKVCPHITITTDIMVGFPGEEEEDFELTLRAVEEIGFDGAYTFKYSPRVLTDASRMPEQVPEEVRLERLRRLIEKVQEVGLERNKMRVGTLCKALIEGNAKRGGLKGRLGSNQVIVLAGDAKVGDIVEVRVKEASYWTLKGEIVKGS</sequence>
<comment type="cofactor">
    <cofactor evidence="12">
        <name>[4Fe-4S] cluster</name>
        <dbReference type="ChEBI" id="CHEBI:49883"/>
    </cofactor>
    <text evidence="12">Binds 2 [4Fe-4S] clusters. One cluster is coordinated with 3 cysteines and an exchangeable S-adenosyl-L-methionine.</text>
</comment>
<evidence type="ECO:0000256" key="6">
    <source>
        <dbReference type="ARBA" id="ARBA00023004"/>
    </source>
</evidence>
<dbReference type="Pfam" id="PF04055">
    <property type="entry name" value="Radical_SAM"/>
    <property type="match status" value="1"/>
</dbReference>
<evidence type="ECO:0000256" key="5">
    <source>
        <dbReference type="ARBA" id="ARBA00022723"/>
    </source>
</evidence>
<feature type="domain" description="MTTase N-terminal" evidence="14">
    <location>
        <begin position="3"/>
        <end position="119"/>
    </location>
</feature>
<dbReference type="PROSITE" id="PS51449">
    <property type="entry name" value="MTTASE_N"/>
    <property type="match status" value="1"/>
</dbReference>
<dbReference type="InterPro" id="IPR007197">
    <property type="entry name" value="rSAM"/>
</dbReference>
<dbReference type="PROSITE" id="PS51918">
    <property type="entry name" value="RADICAL_SAM"/>
    <property type="match status" value="1"/>
</dbReference>
<organism evidence="16 17">
    <name type="scientific">Candidatus Coatesbacteria bacterium 4484_99</name>
    <dbReference type="NCBI Taxonomy" id="1970774"/>
    <lineage>
        <taxon>Bacteria</taxon>
        <taxon>Candidatus Coatesiibacteriota</taxon>
    </lineage>
</organism>
<evidence type="ECO:0000256" key="3">
    <source>
        <dbReference type="ARBA" id="ARBA00022679"/>
    </source>
</evidence>
<evidence type="ECO:0000256" key="9">
    <source>
        <dbReference type="ARBA" id="ARBA00068570"/>
    </source>
</evidence>
<keyword evidence="12" id="KW-0963">Cytoplasm</keyword>
<dbReference type="NCBIfam" id="TIGR01574">
    <property type="entry name" value="miaB-methiolase"/>
    <property type="match status" value="1"/>
</dbReference>
<dbReference type="PANTHER" id="PTHR43020:SF2">
    <property type="entry name" value="MITOCHONDRIAL TRNA METHYLTHIOTRANSFERASE CDK5RAP1"/>
    <property type="match status" value="1"/>
</dbReference>
<dbReference type="GO" id="GO:0005829">
    <property type="term" value="C:cytosol"/>
    <property type="evidence" value="ECO:0007669"/>
    <property type="project" value="TreeGrafter"/>
</dbReference>
<dbReference type="Gene3D" id="3.80.30.20">
    <property type="entry name" value="tm_1862 like domain"/>
    <property type="match status" value="1"/>
</dbReference>
<dbReference type="SFLD" id="SFLDG01061">
    <property type="entry name" value="methylthiotransferase"/>
    <property type="match status" value="1"/>
</dbReference>
<accession>A0A1W9S1S1</accession>
<feature type="binding site" evidence="12">
    <location>
        <position position="48"/>
    </location>
    <ligand>
        <name>[4Fe-4S] cluster</name>
        <dbReference type="ChEBI" id="CHEBI:49883"/>
        <label>1</label>
    </ligand>
</feature>
<dbReference type="NCBIfam" id="TIGR00089">
    <property type="entry name" value="MiaB/RimO family radical SAM methylthiotransferase"/>
    <property type="match status" value="1"/>
</dbReference>
<evidence type="ECO:0000256" key="2">
    <source>
        <dbReference type="ARBA" id="ARBA00022485"/>
    </source>
</evidence>
<comment type="subunit">
    <text evidence="12">Monomer.</text>
</comment>
<dbReference type="SUPFAM" id="SSF102114">
    <property type="entry name" value="Radical SAM enzymes"/>
    <property type="match status" value="1"/>
</dbReference>
<feature type="binding site" evidence="12">
    <location>
        <position position="160"/>
    </location>
    <ligand>
        <name>[4Fe-4S] cluster</name>
        <dbReference type="ChEBI" id="CHEBI:49883"/>
        <label>2</label>
        <note>4Fe-4S-S-AdoMet</note>
    </ligand>
</feature>
<comment type="similarity">
    <text evidence="12">Belongs to the methylthiotransferase family. MiaB subfamily.</text>
</comment>
<dbReference type="Gene3D" id="3.40.50.12160">
    <property type="entry name" value="Methylthiotransferase, N-terminal domain"/>
    <property type="match status" value="1"/>
</dbReference>
<evidence type="ECO:0000256" key="4">
    <source>
        <dbReference type="ARBA" id="ARBA00022691"/>
    </source>
</evidence>
<reference evidence="17" key="1">
    <citation type="submission" date="2017-03" db="EMBL/GenBank/DDBJ databases">
        <title>Novel pathways for hydrocarbon cycling and metabolic interdependencies in hydrothermal sediment communities.</title>
        <authorList>
            <person name="Dombrowski N."/>
            <person name="Seitz K."/>
            <person name="Teske A."/>
            <person name="Baker B."/>
        </authorList>
    </citation>
    <scope>NUCLEOTIDE SEQUENCE [LARGE SCALE GENOMIC DNA]</scope>
</reference>
<evidence type="ECO:0000313" key="17">
    <source>
        <dbReference type="Proteomes" id="UP000192611"/>
    </source>
</evidence>
<keyword evidence="2 12" id="KW-0004">4Fe-4S</keyword>
<dbReference type="PROSITE" id="PS01278">
    <property type="entry name" value="MTTASE_RADICAL"/>
    <property type="match status" value="1"/>
</dbReference>
<dbReference type="EMBL" id="NATQ01000038">
    <property type="protein sequence ID" value="OQX90625.1"/>
    <property type="molecule type" value="Genomic_DNA"/>
</dbReference>
<dbReference type="InterPro" id="IPR006638">
    <property type="entry name" value="Elp3/MiaA/NifB-like_rSAM"/>
</dbReference>